<accession>K7WTA0</accession>
<feature type="non-terminal residue" evidence="1">
    <location>
        <position position="1"/>
    </location>
</feature>
<feature type="non-terminal residue" evidence="1">
    <location>
        <position position="178"/>
    </location>
</feature>
<dbReference type="AlphaFoldDB" id="K7WTA0"/>
<dbReference type="Gene3D" id="3.50.50.60">
    <property type="entry name" value="FAD/NAD(P)-binding domain"/>
    <property type="match status" value="1"/>
</dbReference>
<dbReference type="InterPro" id="IPR036188">
    <property type="entry name" value="FAD/NAD-bd_sf"/>
</dbReference>
<dbReference type="PANTHER" id="PTHR43747:SF4">
    <property type="entry name" value="FLAVIN-DEPENDENT TRYPTOPHAN HALOGENASE"/>
    <property type="match status" value="1"/>
</dbReference>
<dbReference type="GO" id="GO:0004497">
    <property type="term" value="F:monooxygenase activity"/>
    <property type="evidence" value="ECO:0007669"/>
    <property type="project" value="InterPro"/>
</dbReference>
<dbReference type="EMBL" id="JX683137">
    <property type="protein sequence ID" value="AFW99917.1"/>
    <property type="molecule type" value="Genomic_DNA"/>
</dbReference>
<reference evidence="1" key="1">
    <citation type="journal article" date="2013" name="Sci. Rep.">
        <title>Culture-dependent and independent approaches for identifying novel halogenases encoded by Crambe crambe (marine sponge) microbiota.</title>
        <authorList>
            <person name="Ozturk B."/>
            <person name="de Jaeger L."/>
            <person name="Smidt H."/>
            <person name="Sipkema D."/>
        </authorList>
    </citation>
    <scope>NUCLEOTIDE SEQUENCE</scope>
</reference>
<dbReference type="SUPFAM" id="SSF51905">
    <property type="entry name" value="FAD/NAD(P)-binding domain"/>
    <property type="match status" value="1"/>
</dbReference>
<protein>
    <submittedName>
        <fullName evidence="1">Tryptophan halogenase</fullName>
    </submittedName>
</protein>
<organism evidence="1">
    <name type="scientific">uncultured microorganism</name>
    <dbReference type="NCBI Taxonomy" id="358574"/>
    <lineage>
        <taxon>unclassified sequences</taxon>
        <taxon>environmental samples</taxon>
    </lineage>
</organism>
<dbReference type="InterPro" id="IPR050816">
    <property type="entry name" value="Flavin-dep_Halogenase_NPB"/>
</dbReference>
<evidence type="ECO:0000313" key="1">
    <source>
        <dbReference type="EMBL" id="AFW99917.1"/>
    </source>
</evidence>
<dbReference type="InterPro" id="IPR006905">
    <property type="entry name" value="Flavin_halogenase"/>
</dbReference>
<name>K7WTA0_9ZZZZ</name>
<sequence length="178" mass="20254">GVGEATIPTLRQTLQKVGLPEADYFARCNASFKLGIKFVDWHYSPEPGREDVFWNPFGSLPTAWTVPAMNFWLDRHPGREPEHFTDLFTLHTHLAKAMLAPKAKDSKPFEGLVNYAYHMDTHLFGAWLREVATARGVTRVLDKVVTVEKDERGWIERLCLEKNPPLTGDLFIDCSGNR</sequence>
<proteinExistence type="predicted"/>
<dbReference type="Pfam" id="PF04820">
    <property type="entry name" value="Trp_halogenase"/>
    <property type="match status" value="1"/>
</dbReference>
<dbReference type="PANTHER" id="PTHR43747">
    <property type="entry name" value="FAD-BINDING PROTEIN"/>
    <property type="match status" value="1"/>
</dbReference>